<dbReference type="InParanoid" id="W0RNJ8"/>
<proteinExistence type="predicted"/>
<feature type="domain" description="Rhodanese" evidence="1">
    <location>
        <begin position="29"/>
        <end position="118"/>
    </location>
</feature>
<keyword evidence="3" id="KW-1185">Reference proteome</keyword>
<dbReference type="AlphaFoldDB" id="W0RNJ8"/>
<gene>
    <name evidence="2" type="ORF">J421_4368</name>
</gene>
<dbReference type="PANTHER" id="PTHR44086">
    <property type="entry name" value="THIOSULFATE SULFURTRANSFERASE RDL2, MITOCHONDRIAL-RELATED"/>
    <property type="match status" value="1"/>
</dbReference>
<dbReference type="eggNOG" id="COG0607">
    <property type="taxonomic scope" value="Bacteria"/>
</dbReference>
<dbReference type="GO" id="GO:0004792">
    <property type="term" value="F:thiosulfate-cyanide sulfurtransferase activity"/>
    <property type="evidence" value="ECO:0007669"/>
    <property type="project" value="TreeGrafter"/>
</dbReference>
<sequence length="118" mass="12538">MKTAAELFAEAKARITQVTPQEVRDAVARGDDLALIDVREPNEWNLGHLPGAVLIPRGVLESAVDARVPRDKRVVLYCASGNRSALAAESLGQMGYTNVASMAGGFRGWAEMGGDVEG</sequence>
<dbReference type="CDD" id="cd00158">
    <property type="entry name" value="RHOD"/>
    <property type="match status" value="1"/>
</dbReference>
<evidence type="ECO:0000313" key="2">
    <source>
        <dbReference type="EMBL" id="AHG91905.1"/>
    </source>
</evidence>
<dbReference type="HOGENOM" id="CLU_089574_6_2_0"/>
<dbReference type="Pfam" id="PF00581">
    <property type="entry name" value="Rhodanese"/>
    <property type="match status" value="1"/>
</dbReference>
<protein>
    <submittedName>
        <fullName evidence="2">Rhodanese-like protein</fullName>
    </submittedName>
</protein>
<dbReference type="RefSeq" id="WP_025413338.1">
    <property type="nucleotide sequence ID" value="NZ_CP007128.1"/>
</dbReference>
<dbReference type="Gene3D" id="3.40.250.10">
    <property type="entry name" value="Rhodanese-like domain"/>
    <property type="match status" value="1"/>
</dbReference>
<dbReference type="SMART" id="SM00450">
    <property type="entry name" value="RHOD"/>
    <property type="match status" value="1"/>
</dbReference>
<dbReference type="InterPro" id="IPR001763">
    <property type="entry name" value="Rhodanese-like_dom"/>
</dbReference>
<dbReference type="PROSITE" id="PS50206">
    <property type="entry name" value="RHODANESE_3"/>
    <property type="match status" value="1"/>
</dbReference>
<organism evidence="2 3">
    <name type="scientific">Gemmatirosa kalamazoonensis</name>
    <dbReference type="NCBI Taxonomy" id="861299"/>
    <lineage>
        <taxon>Bacteria</taxon>
        <taxon>Pseudomonadati</taxon>
        <taxon>Gemmatimonadota</taxon>
        <taxon>Gemmatimonadia</taxon>
        <taxon>Gemmatimonadales</taxon>
        <taxon>Gemmatimonadaceae</taxon>
        <taxon>Gemmatirosa</taxon>
    </lineage>
</organism>
<dbReference type="EMBL" id="CP007128">
    <property type="protein sequence ID" value="AHG91905.1"/>
    <property type="molecule type" value="Genomic_DNA"/>
</dbReference>
<dbReference type="SUPFAM" id="SSF52821">
    <property type="entry name" value="Rhodanese/Cell cycle control phosphatase"/>
    <property type="match status" value="1"/>
</dbReference>
<dbReference type="InterPro" id="IPR036873">
    <property type="entry name" value="Rhodanese-like_dom_sf"/>
</dbReference>
<dbReference type="PANTHER" id="PTHR44086:SF13">
    <property type="entry name" value="THIOSULFATE SULFURTRANSFERASE PSPE"/>
    <property type="match status" value="1"/>
</dbReference>
<dbReference type="KEGG" id="gba:J421_4368"/>
<reference evidence="2 3" key="1">
    <citation type="journal article" date="2014" name="Genome Announc.">
        <title>Genome Sequence and Methylome of Soil Bacterium Gemmatirosa kalamazoonensis KBS708T, a Member of the Rarely Cultivated Gemmatimonadetes Phylum.</title>
        <authorList>
            <person name="Debruyn J.M."/>
            <person name="Radosevich M."/>
            <person name="Wommack K.E."/>
            <person name="Polson S.W."/>
            <person name="Hauser L.J."/>
            <person name="Fawaz M.N."/>
            <person name="Korlach J."/>
            <person name="Tsai Y.C."/>
        </authorList>
    </citation>
    <scope>NUCLEOTIDE SEQUENCE [LARGE SCALE GENOMIC DNA]</scope>
    <source>
        <strain evidence="2 3">KBS708</strain>
    </source>
</reference>
<dbReference type="Proteomes" id="UP000019151">
    <property type="component" value="Chromosome"/>
</dbReference>
<name>W0RNJ8_9BACT</name>
<accession>W0RNJ8</accession>
<evidence type="ECO:0000313" key="3">
    <source>
        <dbReference type="Proteomes" id="UP000019151"/>
    </source>
</evidence>
<evidence type="ECO:0000259" key="1">
    <source>
        <dbReference type="PROSITE" id="PS50206"/>
    </source>
</evidence>
<dbReference type="OrthoDB" id="9800872at2"/>
<dbReference type="FunCoup" id="W0RNJ8">
    <property type="interactions" value="38"/>
</dbReference>
<dbReference type="STRING" id="861299.J421_4368"/>